<evidence type="ECO:0000313" key="15">
    <source>
        <dbReference type="Proteomes" id="UP001289135"/>
    </source>
</evidence>
<dbReference type="InterPro" id="IPR005839">
    <property type="entry name" value="Methylthiotransferase"/>
</dbReference>
<keyword evidence="15" id="KW-1185">Reference proteome</keyword>
<comment type="subunit">
    <text evidence="10">Monomer.</text>
</comment>
<feature type="binding site" evidence="10">
    <location>
        <position position="171"/>
    </location>
    <ligand>
        <name>[4Fe-4S] cluster</name>
        <dbReference type="ChEBI" id="CHEBI:49883"/>
        <label>2</label>
        <note>4Fe-4S-S-AdoMet</note>
    </ligand>
</feature>
<keyword evidence="2 10" id="KW-0004">4Fe-4S</keyword>
<dbReference type="HAMAP" id="MF_01864">
    <property type="entry name" value="tRNA_metthiotr_MiaB"/>
    <property type="match status" value="1"/>
</dbReference>
<dbReference type="Gene3D" id="3.40.50.12160">
    <property type="entry name" value="Methylthiotransferase, N-terminal domain"/>
    <property type="match status" value="1"/>
</dbReference>
<dbReference type="RefSeq" id="WP_322498329.1">
    <property type="nucleotide sequence ID" value="NZ_JARGYU010000001.1"/>
</dbReference>
<evidence type="ECO:0000259" key="11">
    <source>
        <dbReference type="PROSITE" id="PS50926"/>
    </source>
</evidence>
<accession>A0AAE5AGW7</accession>
<feature type="binding site" evidence="10">
    <location>
        <position position="89"/>
    </location>
    <ligand>
        <name>[4Fe-4S] cluster</name>
        <dbReference type="ChEBI" id="CHEBI:49883"/>
        <label>1</label>
    </ligand>
</feature>
<dbReference type="Gene3D" id="3.80.30.20">
    <property type="entry name" value="tm_1862 like domain"/>
    <property type="match status" value="1"/>
</dbReference>
<feature type="binding site" evidence="10">
    <location>
        <position position="164"/>
    </location>
    <ligand>
        <name>[4Fe-4S] cluster</name>
        <dbReference type="ChEBI" id="CHEBI:49883"/>
        <label>2</label>
        <note>4Fe-4S-S-AdoMet</note>
    </ligand>
</feature>
<reference evidence="14" key="1">
    <citation type="submission" date="2023-02" db="EMBL/GenBank/DDBJ databases">
        <title>Host association and intracellularity evolved multiple times independently in the Rickettsiales.</title>
        <authorList>
            <person name="Castelli M."/>
            <person name="Nardi T."/>
            <person name="Gammuto L."/>
            <person name="Bellinzona G."/>
            <person name="Sabaneyeva E."/>
            <person name="Potekhin A."/>
            <person name="Serra V."/>
            <person name="Petroni G."/>
            <person name="Sassera D."/>
        </authorList>
    </citation>
    <scope>NUCLEOTIDE SEQUENCE</scope>
    <source>
        <strain evidence="14">USBL-36I1</strain>
    </source>
</reference>
<dbReference type="GO" id="GO:0035597">
    <property type="term" value="F:tRNA-2-methylthio-N(6)-dimethylallyladenosine(37) synthase activity"/>
    <property type="evidence" value="ECO:0007669"/>
    <property type="project" value="UniProtKB-EC"/>
</dbReference>
<evidence type="ECO:0000256" key="7">
    <source>
        <dbReference type="ARBA" id="ARBA00023004"/>
    </source>
</evidence>
<evidence type="ECO:0000256" key="2">
    <source>
        <dbReference type="ARBA" id="ARBA00022485"/>
    </source>
</evidence>
<feature type="domain" description="MTTase N-terminal" evidence="12">
    <location>
        <begin position="6"/>
        <end position="126"/>
    </location>
</feature>
<feature type="domain" description="Radical SAM core" evidence="13">
    <location>
        <begin position="150"/>
        <end position="421"/>
    </location>
</feature>
<dbReference type="SFLD" id="SFLDS00029">
    <property type="entry name" value="Radical_SAM"/>
    <property type="match status" value="1"/>
</dbReference>
<dbReference type="EMBL" id="JARGYU010000001">
    <property type="protein sequence ID" value="MDZ5760890.1"/>
    <property type="molecule type" value="Genomic_DNA"/>
</dbReference>
<dbReference type="FunFam" id="3.40.50.12160:FF:000003">
    <property type="entry name" value="CDK5 regulatory subunit-associated protein 1"/>
    <property type="match status" value="1"/>
</dbReference>
<dbReference type="InterPro" id="IPR006638">
    <property type="entry name" value="Elp3/MiaA/NifB-like_rSAM"/>
</dbReference>
<dbReference type="Pfam" id="PF04055">
    <property type="entry name" value="Radical_SAM"/>
    <property type="match status" value="1"/>
</dbReference>
<gene>
    <name evidence="10" type="primary">miaB</name>
    <name evidence="14" type="ORF">Lyticum_00042</name>
</gene>
<dbReference type="PROSITE" id="PS51449">
    <property type="entry name" value="MTTASE_N"/>
    <property type="match status" value="1"/>
</dbReference>
<dbReference type="GO" id="GO:0051539">
    <property type="term" value="F:4 iron, 4 sulfur cluster binding"/>
    <property type="evidence" value="ECO:0007669"/>
    <property type="project" value="UniProtKB-UniRule"/>
</dbReference>
<feature type="binding site" evidence="10">
    <location>
        <position position="15"/>
    </location>
    <ligand>
        <name>[4Fe-4S] cluster</name>
        <dbReference type="ChEBI" id="CHEBI:49883"/>
        <label>1</label>
    </ligand>
</feature>
<dbReference type="GO" id="GO:0005829">
    <property type="term" value="C:cytosol"/>
    <property type="evidence" value="ECO:0007669"/>
    <property type="project" value="TreeGrafter"/>
</dbReference>
<evidence type="ECO:0000256" key="5">
    <source>
        <dbReference type="ARBA" id="ARBA00022694"/>
    </source>
</evidence>
<comment type="similarity">
    <text evidence="10">Belongs to the methylthiotransferase family. MiaB subfamily.</text>
</comment>
<dbReference type="PANTHER" id="PTHR43020:SF2">
    <property type="entry name" value="MITOCHONDRIAL TRNA METHYLTHIOTRANSFERASE CDK5RAP1"/>
    <property type="match status" value="1"/>
</dbReference>
<dbReference type="InterPro" id="IPR023404">
    <property type="entry name" value="rSAM_horseshoe"/>
</dbReference>
<dbReference type="PANTHER" id="PTHR43020">
    <property type="entry name" value="CDK5 REGULATORY SUBUNIT-ASSOCIATED PROTEIN 1"/>
    <property type="match status" value="1"/>
</dbReference>
<dbReference type="InterPro" id="IPR058240">
    <property type="entry name" value="rSAM_sf"/>
</dbReference>
<keyword evidence="5 10" id="KW-0819">tRNA processing</keyword>
<protein>
    <recommendedName>
        <fullName evidence="9 10">tRNA-2-methylthio-N(6)-dimethylallyladenosine synthase</fullName>
        <ecNumber evidence="9 10">2.8.4.3</ecNumber>
    </recommendedName>
    <alternativeName>
        <fullName evidence="10">(Dimethylallyl)adenosine tRNA methylthiotransferase MiaB</fullName>
    </alternativeName>
    <alternativeName>
        <fullName evidence="10">tRNA-i(6)A37 methylthiotransferase</fullName>
    </alternativeName>
</protein>
<dbReference type="SUPFAM" id="SSF102114">
    <property type="entry name" value="Radical SAM enzymes"/>
    <property type="match status" value="1"/>
</dbReference>
<evidence type="ECO:0000256" key="1">
    <source>
        <dbReference type="ARBA" id="ARBA00003234"/>
    </source>
</evidence>
<dbReference type="Pfam" id="PF01938">
    <property type="entry name" value="TRAM"/>
    <property type="match status" value="1"/>
</dbReference>
<evidence type="ECO:0000259" key="13">
    <source>
        <dbReference type="PROSITE" id="PS51918"/>
    </source>
</evidence>
<evidence type="ECO:0000259" key="12">
    <source>
        <dbReference type="PROSITE" id="PS51449"/>
    </source>
</evidence>
<dbReference type="GO" id="GO:0046872">
    <property type="term" value="F:metal ion binding"/>
    <property type="evidence" value="ECO:0007669"/>
    <property type="project" value="UniProtKB-KW"/>
</dbReference>
<dbReference type="SFLD" id="SFLDG01082">
    <property type="entry name" value="B12-binding_domain_containing"/>
    <property type="match status" value="1"/>
</dbReference>
<evidence type="ECO:0000313" key="14">
    <source>
        <dbReference type="EMBL" id="MDZ5760890.1"/>
    </source>
</evidence>
<name>A0AAE5AGW7_9RICK</name>
<comment type="subcellular location">
    <subcellularLocation>
        <location evidence="10">Cytoplasm</location>
    </subcellularLocation>
</comment>
<proteinExistence type="inferred from homology"/>
<evidence type="ECO:0000256" key="8">
    <source>
        <dbReference type="ARBA" id="ARBA00023014"/>
    </source>
</evidence>
<dbReference type="InterPro" id="IPR038135">
    <property type="entry name" value="Methylthiotransferase_N_sf"/>
</dbReference>
<evidence type="ECO:0000256" key="9">
    <source>
        <dbReference type="ARBA" id="ARBA00033765"/>
    </source>
</evidence>
<dbReference type="InterPro" id="IPR013848">
    <property type="entry name" value="Methylthiotransferase_N"/>
</dbReference>
<dbReference type="SFLD" id="SFLDF00273">
    <property type="entry name" value="(dimethylallyl)adenosine_tRNA"/>
    <property type="match status" value="1"/>
</dbReference>
<keyword evidence="6 10" id="KW-0479">Metal-binding</keyword>
<evidence type="ECO:0000256" key="4">
    <source>
        <dbReference type="ARBA" id="ARBA00022691"/>
    </source>
</evidence>
<feature type="binding site" evidence="10">
    <location>
        <position position="168"/>
    </location>
    <ligand>
        <name>[4Fe-4S] cluster</name>
        <dbReference type="ChEBI" id="CHEBI:49883"/>
        <label>2</label>
        <note>4Fe-4S-S-AdoMet</note>
    </ligand>
</feature>
<dbReference type="NCBIfam" id="TIGR00089">
    <property type="entry name" value="MiaB/RimO family radical SAM methylthiotransferase"/>
    <property type="match status" value="1"/>
</dbReference>
<keyword evidence="4 10" id="KW-0949">S-adenosyl-L-methionine</keyword>
<dbReference type="Pfam" id="PF00919">
    <property type="entry name" value="UPF0004"/>
    <property type="match status" value="1"/>
</dbReference>
<dbReference type="PROSITE" id="PS50926">
    <property type="entry name" value="TRAM"/>
    <property type="match status" value="1"/>
</dbReference>
<feature type="domain" description="TRAM" evidence="11">
    <location>
        <begin position="424"/>
        <end position="485"/>
    </location>
</feature>
<dbReference type="PROSITE" id="PS51918">
    <property type="entry name" value="RADICAL_SAM"/>
    <property type="match status" value="1"/>
</dbReference>
<comment type="function">
    <text evidence="1 10">Catalyzes the methylthiolation of N6-(dimethylallyl)adenosine (i(6)A), leading to the formation of 2-methylthio-N6-(dimethylallyl)adenosine (ms(2)i(6)A) at position 37 in tRNAs that read codons beginning with uridine.</text>
</comment>
<dbReference type="Proteomes" id="UP001289135">
    <property type="component" value="Unassembled WGS sequence"/>
</dbReference>
<comment type="catalytic activity">
    <reaction evidence="10">
        <text>N(6)-dimethylallyladenosine(37) in tRNA + (sulfur carrier)-SH + AH2 + 2 S-adenosyl-L-methionine = 2-methylsulfanyl-N(6)-dimethylallyladenosine(37) in tRNA + (sulfur carrier)-H + 5'-deoxyadenosine + L-methionine + A + S-adenosyl-L-homocysteine + 2 H(+)</text>
        <dbReference type="Rhea" id="RHEA:37067"/>
        <dbReference type="Rhea" id="RHEA-COMP:10375"/>
        <dbReference type="Rhea" id="RHEA-COMP:10376"/>
        <dbReference type="Rhea" id="RHEA-COMP:14737"/>
        <dbReference type="Rhea" id="RHEA-COMP:14739"/>
        <dbReference type="ChEBI" id="CHEBI:13193"/>
        <dbReference type="ChEBI" id="CHEBI:15378"/>
        <dbReference type="ChEBI" id="CHEBI:17319"/>
        <dbReference type="ChEBI" id="CHEBI:17499"/>
        <dbReference type="ChEBI" id="CHEBI:29917"/>
        <dbReference type="ChEBI" id="CHEBI:57844"/>
        <dbReference type="ChEBI" id="CHEBI:57856"/>
        <dbReference type="ChEBI" id="CHEBI:59789"/>
        <dbReference type="ChEBI" id="CHEBI:64428"/>
        <dbReference type="ChEBI" id="CHEBI:74415"/>
        <dbReference type="ChEBI" id="CHEBI:74417"/>
        <dbReference type="EC" id="2.8.4.3"/>
    </reaction>
</comment>
<dbReference type="SMART" id="SM00729">
    <property type="entry name" value="Elp3"/>
    <property type="match status" value="1"/>
</dbReference>
<evidence type="ECO:0000256" key="3">
    <source>
        <dbReference type="ARBA" id="ARBA00022679"/>
    </source>
</evidence>
<comment type="cofactor">
    <cofactor evidence="10">
        <name>[4Fe-4S] cluster</name>
        <dbReference type="ChEBI" id="CHEBI:49883"/>
    </cofactor>
    <text evidence="10">Binds 2 [4Fe-4S] clusters. One cluster is coordinated with 3 cysteines and an exchangeable S-adenosyl-L-methionine.</text>
</comment>
<keyword evidence="10" id="KW-0963">Cytoplasm</keyword>
<dbReference type="InterPro" id="IPR007197">
    <property type="entry name" value="rSAM"/>
</dbReference>
<evidence type="ECO:0000256" key="10">
    <source>
        <dbReference type="HAMAP-Rule" id="MF_01864"/>
    </source>
</evidence>
<dbReference type="InterPro" id="IPR002792">
    <property type="entry name" value="TRAM_dom"/>
</dbReference>
<dbReference type="AlphaFoldDB" id="A0AAE5AGW7"/>
<dbReference type="InterPro" id="IPR006463">
    <property type="entry name" value="MiaB_methiolase"/>
</dbReference>
<organism evidence="14 15">
    <name type="scientific">Lyticum sinuosum</name>
    <dbReference type="NCBI Taxonomy" id="1332059"/>
    <lineage>
        <taxon>Bacteria</taxon>
        <taxon>Pseudomonadati</taxon>
        <taxon>Pseudomonadota</taxon>
        <taxon>Alphaproteobacteria</taxon>
        <taxon>Rickettsiales</taxon>
        <taxon>Lyticum</taxon>
    </lineage>
</organism>
<comment type="caution">
    <text evidence="14">The sequence shown here is derived from an EMBL/GenBank/DDBJ whole genome shotgun (WGS) entry which is preliminary data.</text>
</comment>
<keyword evidence="7 10" id="KW-0408">Iron</keyword>
<feature type="binding site" evidence="10">
    <location>
        <position position="51"/>
    </location>
    <ligand>
        <name>[4Fe-4S] cluster</name>
        <dbReference type="ChEBI" id="CHEBI:49883"/>
        <label>1</label>
    </ligand>
</feature>
<evidence type="ECO:0000256" key="6">
    <source>
        <dbReference type="ARBA" id="ARBA00022723"/>
    </source>
</evidence>
<keyword evidence="8 10" id="KW-0411">Iron-sulfur</keyword>
<dbReference type="EC" id="2.8.4.3" evidence="9 10"/>
<sequence>MTDSLKAVYIKTYGCQMNVYDSGRMLDIMRPHGFHHTDDINTADVIILNTCTIREKAAEKVYSELGRILILKNERTKLGKETVIVIAGCVAQAEGKEVIRRAPFVDIVVGPQSYHNLPMLLEQIKRNKSWIVKLDFEENNKFDLLPEELGKGSSISFLSIQEGCDKFCHFCVVPYTRGAEFSRPVSNIYREALIMAKNGVKEIILLGQNVSAYRGLPPDIVEDHDIDHKIHKDLKNQENNTIIISDIQKNHKKNDNFNYWSLSKLIENIANIKEIKRIGYTTSHPIDMLNDINLIFLHCTEKKLMPYLHLPVQSGSNKILKSMNRKHTREEYFQIINLFRKYRPDIALSSDFIVGYPGETDDDFADTIDLVKQIEYSQAFSFKYSARPGTPASEINNQIDEKIKDQRLQILQELLRKQQMIFNLQKIGDEMEVIFEKPGKKNGQVIGKSPYMQSVVCDGSLDIIGEIMNVKIVDAKQNSLFGKII</sequence>
<keyword evidence="3 10" id="KW-0808">Transferase</keyword>
<dbReference type="SFLD" id="SFLDG01061">
    <property type="entry name" value="methylthiotransferase"/>
    <property type="match status" value="1"/>
</dbReference>